<dbReference type="UniPathway" id="UPA00358">
    <property type="reaction ID" value="UER00476"/>
</dbReference>
<dbReference type="PANTHER" id="PTHR42866:SF2">
    <property type="entry name" value="3-DEOXY-MANNO-OCTULOSONATE CYTIDYLYLTRANSFERASE, MITOCHONDRIAL"/>
    <property type="match status" value="1"/>
</dbReference>
<dbReference type="CDD" id="cd02517">
    <property type="entry name" value="CMP-KDO-Synthetase"/>
    <property type="match status" value="1"/>
</dbReference>
<comment type="caution">
    <text evidence="5">The sequence shown here is derived from an EMBL/GenBank/DDBJ whole genome shotgun (WGS) entry which is preliminary data.</text>
</comment>
<dbReference type="AlphaFoldDB" id="A0A0C1MWN6"/>
<accession>A0A0C1MWN6</accession>
<dbReference type="GO" id="GO:0009103">
    <property type="term" value="P:lipopolysaccharide biosynthetic process"/>
    <property type="evidence" value="ECO:0007669"/>
    <property type="project" value="UniProtKB-UniRule"/>
</dbReference>
<evidence type="ECO:0000256" key="3">
    <source>
        <dbReference type="ARBA" id="ARBA00022985"/>
    </source>
</evidence>
<dbReference type="InterPro" id="IPR003329">
    <property type="entry name" value="Cytidylyl_trans"/>
</dbReference>
<comment type="subcellular location">
    <subcellularLocation>
        <location evidence="4">Cytoplasm</location>
    </subcellularLocation>
</comment>
<evidence type="ECO:0000256" key="2">
    <source>
        <dbReference type="ARBA" id="ARBA00022695"/>
    </source>
</evidence>
<dbReference type="GO" id="GO:0008690">
    <property type="term" value="F:3-deoxy-manno-octulosonate cytidylyltransferase activity"/>
    <property type="evidence" value="ECO:0007669"/>
    <property type="project" value="UniProtKB-UniRule"/>
</dbReference>
<dbReference type="GO" id="GO:0033468">
    <property type="term" value="P:CMP-keto-3-deoxy-D-manno-octulosonic acid biosynthetic process"/>
    <property type="evidence" value="ECO:0007669"/>
    <property type="project" value="UniProtKB-UniRule"/>
</dbReference>
<reference evidence="5 6" key="1">
    <citation type="submission" date="2014-11" db="EMBL/GenBank/DDBJ databases">
        <title>A Rickettsiales Symbiont of Amoebae With Ancient Features.</title>
        <authorList>
            <person name="Schulz F."/>
            <person name="Martijn J."/>
            <person name="Wascher F."/>
            <person name="Kostanjsek R."/>
            <person name="Ettema T.J."/>
            <person name="Horn M."/>
        </authorList>
    </citation>
    <scope>NUCLEOTIDE SEQUENCE [LARGE SCALE GENOMIC DNA]</scope>
    <source>
        <strain evidence="5 6">UWC36</strain>
    </source>
</reference>
<dbReference type="NCBIfam" id="NF003948">
    <property type="entry name" value="PRK05450.1-1"/>
    <property type="match status" value="1"/>
</dbReference>
<protein>
    <recommendedName>
        <fullName evidence="4">3-deoxy-manno-octulosonate cytidylyltransferase</fullName>
        <ecNumber evidence="4">2.7.7.38</ecNumber>
    </recommendedName>
    <alternativeName>
        <fullName evidence="4">CMP-2-keto-3-deoxyoctulosonic acid synthase</fullName>
        <shortName evidence="4">CKS</shortName>
        <shortName evidence="4">CMP-KDO synthase</shortName>
    </alternativeName>
</protein>
<comment type="catalytic activity">
    <reaction evidence="4">
        <text>3-deoxy-alpha-D-manno-oct-2-ulosonate + CTP = CMP-3-deoxy-beta-D-manno-octulosonate + diphosphate</text>
        <dbReference type="Rhea" id="RHEA:23448"/>
        <dbReference type="ChEBI" id="CHEBI:33019"/>
        <dbReference type="ChEBI" id="CHEBI:37563"/>
        <dbReference type="ChEBI" id="CHEBI:85986"/>
        <dbReference type="ChEBI" id="CHEBI:85987"/>
        <dbReference type="EC" id="2.7.7.38"/>
    </reaction>
</comment>
<evidence type="ECO:0000256" key="4">
    <source>
        <dbReference type="HAMAP-Rule" id="MF_00057"/>
    </source>
</evidence>
<dbReference type="Proteomes" id="UP000031258">
    <property type="component" value="Unassembled WGS sequence"/>
</dbReference>
<comment type="similarity">
    <text evidence="4">Belongs to the KdsB family.</text>
</comment>
<dbReference type="HAMAP" id="MF_00057">
    <property type="entry name" value="KdsB"/>
    <property type="match status" value="1"/>
</dbReference>
<keyword evidence="1 4" id="KW-0808">Transferase</keyword>
<dbReference type="GO" id="GO:0005829">
    <property type="term" value="C:cytosol"/>
    <property type="evidence" value="ECO:0007669"/>
    <property type="project" value="TreeGrafter"/>
</dbReference>
<evidence type="ECO:0000313" key="6">
    <source>
        <dbReference type="Proteomes" id="UP000031258"/>
    </source>
</evidence>
<dbReference type="InterPro" id="IPR029044">
    <property type="entry name" value="Nucleotide-diphossugar_trans"/>
</dbReference>
<dbReference type="Pfam" id="PF02348">
    <property type="entry name" value="CTP_transf_3"/>
    <property type="match status" value="1"/>
</dbReference>
<keyword evidence="4" id="KW-0963">Cytoplasm</keyword>
<dbReference type="NCBIfam" id="TIGR00466">
    <property type="entry name" value="kdsB"/>
    <property type="match status" value="1"/>
</dbReference>
<organism evidence="5 6">
    <name type="scientific">Candidatus Jidaibacter acanthamoebae</name>
    <dbReference type="NCBI Taxonomy" id="86105"/>
    <lineage>
        <taxon>Bacteria</taxon>
        <taxon>Pseudomonadati</taxon>
        <taxon>Pseudomonadota</taxon>
        <taxon>Alphaproteobacteria</taxon>
        <taxon>Rickettsiales</taxon>
        <taxon>Candidatus Midichloriaceae</taxon>
        <taxon>Candidatus Jidaibacter</taxon>
    </lineage>
</organism>
<keyword evidence="6" id="KW-1185">Reference proteome</keyword>
<gene>
    <name evidence="5" type="primary">kdsB_2</name>
    <name evidence="4" type="synonym">kdsB</name>
    <name evidence="5" type="ORF">NF27_IN00520</name>
</gene>
<dbReference type="NCBIfam" id="NF003952">
    <property type="entry name" value="PRK05450.1-5"/>
    <property type="match status" value="1"/>
</dbReference>
<comment type="function">
    <text evidence="4">Activates KDO (a required 8-carbon sugar) for incorporation into bacterial lipopolysaccharide in Gram-negative bacteria.</text>
</comment>
<dbReference type="PATRIC" id="fig|86105.3.peg.1853"/>
<dbReference type="STRING" id="86105.NF27_IN00520"/>
<dbReference type="PANTHER" id="PTHR42866">
    <property type="entry name" value="3-DEOXY-MANNO-OCTULOSONATE CYTIDYLYLTRANSFERASE"/>
    <property type="match status" value="1"/>
</dbReference>
<dbReference type="Gene3D" id="3.90.550.10">
    <property type="entry name" value="Spore Coat Polysaccharide Biosynthesis Protein SpsA, Chain A"/>
    <property type="match status" value="1"/>
</dbReference>
<comment type="pathway">
    <text evidence="4">Nucleotide-sugar biosynthesis; CMP-3-deoxy-D-manno-octulosonate biosynthesis; CMP-3-deoxy-D-manno-octulosonate from 3-deoxy-D-manno-octulosonate and CTP: step 1/1.</text>
</comment>
<sequence>MKIMSKNSIIIIPARLASTRLPNKPLLDIAGKPMIIRVVEQAQKSGVGEVVVACGDQQIFDLVEAHSFSAVMTDPNLASGSDRVYAAYKQLNLKHEFIINLQGDLPTVSPELIIKINDDLISSKADIATAAAKITDAEEKHNPNVAKAVIGFNMRALYFTRSACPWGEGDLYHHIGIYGYKKEVLERYVNFPPSPLEKRERLEQLRALENGLSISVSVVDSIPIGVDTKEDLEAARKVYINRN</sequence>
<dbReference type="SUPFAM" id="SSF53448">
    <property type="entry name" value="Nucleotide-diphospho-sugar transferases"/>
    <property type="match status" value="1"/>
</dbReference>
<name>A0A0C1MWN6_9RICK</name>
<dbReference type="EMBL" id="JSWE01000206">
    <property type="protein sequence ID" value="KIE04311.1"/>
    <property type="molecule type" value="Genomic_DNA"/>
</dbReference>
<dbReference type="EC" id="2.7.7.38" evidence="4"/>
<evidence type="ECO:0000313" key="5">
    <source>
        <dbReference type="EMBL" id="KIE04311.1"/>
    </source>
</evidence>
<evidence type="ECO:0000256" key="1">
    <source>
        <dbReference type="ARBA" id="ARBA00022679"/>
    </source>
</evidence>
<proteinExistence type="inferred from homology"/>
<keyword evidence="3 4" id="KW-0448">Lipopolysaccharide biosynthesis</keyword>
<dbReference type="InterPro" id="IPR004528">
    <property type="entry name" value="KdsB"/>
</dbReference>
<keyword evidence="2 4" id="KW-0548">Nucleotidyltransferase</keyword>